<protein>
    <recommendedName>
        <fullName evidence="3">Peptide/nickel transport system substrate-binding protein</fullName>
    </recommendedName>
</protein>
<accession>A0ABV3Y6U9</accession>
<keyword evidence="2" id="KW-1185">Reference proteome</keyword>
<gene>
    <name evidence="1" type="ORF">AB6A68_13915</name>
</gene>
<dbReference type="EMBL" id="JBFSHR010000116">
    <property type="protein sequence ID" value="MEX6430914.1"/>
    <property type="molecule type" value="Genomic_DNA"/>
</dbReference>
<organism evidence="1 2">
    <name type="scientific">Ferrimicrobium acidiphilum</name>
    <dbReference type="NCBI Taxonomy" id="121039"/>
    <lineage>
        <taxon>Bacteria</taxon>
        <taxon>Bacillati</taxon>
        <taxon>Actinomycetota</taxon>
        <taxon>Acidimicrobiia</taxon>
        <taxon>Acidimicrobiales</taxon>
        <taxon>Acidimicrobiaceae</taxon>
        <taxon>Ferrimicrobium</taxon>
    </lineage>
</organism>
<comment type="caution">
    <text evidence="1">The sequence shown here is derived from an EMBL/GenBank/DDBJ whole genome shotgun (WGS) entry which is preliminary data.</text>
</comment>
<name>A0ABV3Y6U9_9ACTN</name>
<reference evidence="1 2" key="1">
    <citation type="submission" date="2024-07" db="EMBL/GenBank/DDBJ databases">
        <title>Draft Genome Sequence of Ferrimicrobium acidiphilum Strain YE2023, Isolated from a Pulp of Bioleach Reactor.</title>
        <authorList>
            <person name="Elkina Y.A."/>
            <person name="Bulaeva A.G."/>
            <person name="Beletsky A.V."/>
            <person name="Mardanov A.V."/>
        </authorList>
    </citation>
    <scope>NUCLEOTIDE SEQUENCE [LARGE SCALE GENOMIC DNA]</scope>
    <source>
        <strain evidence="1 2">YE2023</strain>
    </source>
</reference>
<dbReference type="Proteomes" id="UP001560267">
    <property type="component" value="Unassembled WGS sequence"/>
</dbReference>
<evidence type="ECO:0000313" key="2">
    <source>
        <dbReference type="Proteomes" id="UP001560267"/>
    </source>
</evidence>
<proteinExistence type="predicted"/>
<evidence type="ECO:0008006" key="3">
    <source>
        <dbReference type="Google" id="ProtNLM"/>
    </source>
</evidence>
<sequence>MIAATHTATNAQGALDAYQNFMDKTLPVIYQPYPDYSISAISGKLGGVTQNPYLNLAPETWYFKK</sequence>
<dbReference type="RefSeq" id="WP_369085013.1">
    <property type="nucleotide sequence ID" value="NZ_JBFSHR010000116.1"/>
</dbReference>
<evidence type="ECO:0000313" key="1">
    <source>
        <dbReference type="EMBL" id="MEX6430914.1"/>
    </source>
</evidence>